<dbReference type="EnsemblPlants" id="Zm00001eb282980_T001">
    <property type="protein sequence ID" value="Zm00001eb282980_P001"/>
    <property type="gene ID" value="Zm00001eb282980"/>
</dbReference>
<proteinExistence type="predicted"/>
<organism evidence="1 2">
    <name type="scientific">Zea mays</name>
    <name type="common">Maize</name>
    <dbReference type="NCBI Taxonomy" id="4577"/>
    <lineage>
        <taxon>Eukaryota</taxon>
        <taxon>Viridiplantae</taxon>
        <taxon>Streptophyta</taxon>
        <taxon>Embryophyta</taxon>
        <taxon>Tracheophyta</taxon>
        <taxon>Spermatophyta</taxon>
        <taxon>Magnoliopsida</taxon>
        <taxon>Liliopsida</taxon>
        <taxon>Poales</taxon>
        <taxon>Poaceae</taxon>
        <taxon>PACMAD clade</taxon>
        <taxon>Panicoideae</taxon>
        <taxon>Andropogonodae</taxon>
        <taxon>Andropogoneae</taxon>
        <taxon>Tripsacinae</taxon>
        <taxon>Zea</taxon>
    </lineage>
</organism>
<keyword evidence="2" id="KW-1185">Reference proteome</keyword>
<evidence type="ECO:0000313" key="1">
    <source>
        <dbReference type="EnsemblPlants" id="Zm00001eb282980_P001"/>
    </source>
</evidence>
<name>A0A804PYT9_MAIZE</name>
<evidence type="ECO:0000313" key="2">
    <source>
        <dbReference type="Proteomes" id="UP000007305"/>
    </source>
</evidence>
<reference evidence="2" key="1">
    <citation type="journal article" date="2009" name="Science">
        <title>The B73 maize genome: complexity, diversity, and dynamics.</title>
        <authorList>
            <person name="Schnable P.S."/>
            <person name="Ware D."/>
            <person name="Fulton R.S."/>
            <person name="Stein J.C."/>
            <person name="Wei F."/>
            <person name="Pasternak S."/>
            <person name="Liang C."/>
            <person name="Zhang J."/>
            <person name="Fulton L."/>
            <person name="Graves T.A."/>
            <person name="Minx P."/>
            <person name="Reily A.D."/>
            <person name="Courtney L."/>
            <person name="Kruchowski S.S."/>
            <person name="Tomlinson C."/>
            <person name="Strong C."/>
            <person name="Delehaunty K."/>
            <person name="Fronick C."/>
            <person name="Courtney B."/>
            <person name="Rock S.M."/>
            <person name="Belter E."/>
            <person name="Du F."/>
            <person name="Kim K."/>
            <person name="Abbott R.M."/>
            <person name="Cotton M."/>
            <person name="Levy A."/>
            <person name="Marchetto P."/>
            <person name="Ochoa K."/>
            <person name="Jackson S.M."/>
            <person name="Gillam B."/>
            <person name="Chen W."/>
            <person name="Yan L."/>
            <person name="Higginbotham J."/>
            <person name="Cardenas M."/>
            <person name="Waligorski J."/>
            <person name="Applebaum E."/>
            <person name="Phelps L."/>
            <person name="Falcone J."/>
            <person name="Kanchi K."/>
            <person name="Thane T."/>
            <person name="Scimone A."/>
            <person name="Thane N."/>
            <person name="Henke J."/>
            <person name="Wang T."/>
            <person name="Ruppert J."/>
            <person name="Shah N."/>
            <person name="Rotter K."/>
            <person name="Hodges J."/>
            <person name="Ingenthron E."/>
            <person name="Cordes M."/>
            <person name="Kohlberg S."/>
            <person name="Sgro J."/>
            <person name="Delgado B."/>
            <person name="Mead K."/>
            <person name="Chinwalla A."/>
            <person name="Leonard S."/>
            <person name="Crouse K."/>
            <person name="Collura K."/>
            <person name="Kudrna D."/>
            <person name="Currie J."/>
            <person name="He R."/>
            <person name="Angelova A."/>
            <person name="Rajasekar S."/>
            <person name="Mueller T."/>
            <person name="Lomeli R."/>
            <person name="Scara G."/>
            <person name="Ko A."/>
            <person name="Delaney K."/>
            <person name="Wissotski M."/>
            <person name="Lopez G."/>
            <person name="Campos D."/>
            <person name="Braidotti M."/>
            <person name="Ashley E."/>
            <person name="Golser W."/>
            <person name="Kim H."/>
            <person name="Lee S."/>
            <person name="Lin J."/>
            <person name="Dujmic Z."/>
            <person name="Kim W."/>
            <person name="Talag J."/>
            <person name="Zuccolo A."/>
            <person name="Fan C."/>
            <person name="Sebastian A."/>
            <person name="Kramer M."/>
            <person name="Spiegel L."/>
            <person name="Nascimento L."/>
            <person name="Zutavern T."/>
            <person name="Miller B."/>
            <person name="Ambroise C."/>
            <person name="Muller S."/>
            <person name="Spooner W."/>
            <person name="Narechania A."/>
            <person name="Ren L."/>
            <person name="Wei S."/>
            <person name="Kumari S."/>
            <person name="Faga B."/>
            <person name="Levy M.J."/>
            <person name="McMahan L."/>
            <person name="Van Buren P."/>
            <person name="Vaughn M.W."/>
            <person name="Ying K."/>
            <person name="Yeh C.-T."/>
            <person name="Emrich S.J."/>
            <person name="Jia Y."/>
            <person name="Kalyanaraman A."/>
            <person name="Hsia A.-P."/>
            <person name="Barbazuk W.B."/>
            <person name="Baucom R.S."/>
            <person name="Brutnell T.P."/>
            <person name="Carpita N.C."/>
            <person name="Chaparro C."/>
            <person name="Chia J.-M."/>
            <person name="Deragon J.-M."/>
            <person name="Estill J.C."/>
            <person name="Fu Y."/>
            <person name="Jeddeloh J.A."/>
            <person name="Han Y."/>
            <person name="Lee H."/>
            <person name="Li P."/>
            <person name="Lisch D.R."/>
            <person name="Liu S."/>
            <person name="Liu Z."/>
            <person name="Nagel D.H."/>
            <person name="McCann M.C."/>
            <person name="SanMiguel P."/>
            <person name="Myers A.M."/>
            <person name="Nettleton D."/>
            <person name="Nguyen J."/>
            <person name="Penning B.W."/>
            <person name="Ponnala L."/>
            <person name="Schneider K.L."/>
            <person name="Schwartz D.C."/>
            <person name="Sharma A."/>
            <person name="Soderlund C."/>
            <person name="Springer N.M."/>
            <person name="Sun Q."/>
            <person name="Wang H."/>
            <person name="Waterman M."/>
            <person name="Westerman R."/>
            <person name="Wolfgruber T.K."/>
            <person name="Yang L."/>
            <person name="Yu Y."/>
            <person name="Zhang L."/>
            <person name="Zhou S."/>
            <person name="Zhu Q."/>
            <person name="Bennetzen J.L."/>
            <person name="Dawe R.K."/>
            <person name="Jiang J."/>
            <person name="Jiang N."/>
            <person name="Presting G.G."/>
            <person name="Wessler S.R."/>
            <person name="Aluru S."/>
            <person name="Martienssen R.A."/>
            <person name="Clifton S.W."/>
            <person name="McCombie W.R."/>
            <person name="Wing R.A."/>
            <person name="Wilson R.K."/>
        </authorList>
    </citation>
    <scope>NUCLEOTIDE SEQUENCE [LARGE SCALE GENOMIC DNA]</scope>
    <source>
        <strain evidence="2">cv. B73</strain>
    </source>
</reference>
<dbReference type="Gramene" id="Zm00001eb282980_T001">
    <property type="protein sequence ID" value="Zm00001eb282980_P001"/>
    <property type="gene ID" value="Zm00001eb282980"/>
</dbReference>
<sequence length="100" mass="10794">MPAAGRNEKLRLPPYPLPRTVHTLHKETDRARSVGQVVLVPAQQHGDAPAEDVEPRPLLLEHRVAPPPEPRAAAAALPPPPIEPRRRLLRVVAADAAVSG</sequence>
<protein>
    <submittedName>
        <fullName evidence="1">Uncharacterized protein</fullName>
    </submittedName>
</protein>
<dbReference type="InParanoid" id="A0A804PYT9"/>
<reference evidence="1" key="3">
    <citation type="submission" date="2021-05" db="UniProtKB">
        <authorList>
            <consortium name="EnsemblPlants"/>
        </authorList>
    </citation>
    <scope>IDENTIFICATION</scope>
    <source>
        <strain evidence="1">cv. B73</strain>
    </source>
</reference>
<dbReference type="Proteomes" id="UP000007305">
    <property type="component" value="Chromosome 6"/>
</dbReference>
<reference evidence="1" key="2">
    <citation type="submission" date="2019-07" db="EMBL/GenBank/DDBJ databases">
        <authorList>
            <person name="Seetharam A."/>
            <person name="Woodhouse M."/>
            <person name="Cannon E."/>
        </authorList>
    </citation>
    <scope>NUCLEOTIDE SEQUENCE [LARGE SCALE GENOMIC DNA]</scope>
    <source>
        <strain evidence="1">cv. B73</strain>
    </source>
</reference>
<accession>A0A804PYT9</accession>
<dbReference type="AlphaFoldDB" id="A0A804PYT9"/>